<accession>A0A5E4QKE7</accession>
<evidence type="ECO:0000256" key="5">
    <source>
        <dbReference type="ARBA" id="ARBA00023180"/>
    </source>
</evidence>
<evidence type="ECO:0000256" key="4">
    <source>
        <dbReference type="ARBA" id="ARBA00023157"/>
    </source>
</evidence>
<keyword evidence="3 6" id="KW-0378">Hydrolase</keyword>
<feature type="domain" description="Carboxylesterase type B" evidence="7">
    <location>
        <begin position="15"/>
        <end position="536"/>
    </location>
</feature>
<dbReference type="Gene3D" id="3.40.50.1820">
    <property type="entry name" value="alpha/beta hydrolase"/>
    <property type="match status" value="1"/>
</dbReference>
<name>A0A5E4QKE7_9NEOP</name>
<dbReference type="EMBL" id="FZQP02003379">
    <property type="protein sequence ID" value="VVC98112.1"/>
    <property type="molecule type" value="Genomic_DNA"/>
</dbReference>
<organism evidence="8 9">
    <name type="scientific">Leptidea sinapis</name>
    <dbReference type="NCBI Taxonomy" id="189913"/>
    <lineage>
        <taxon>Eukaryota</taxon>
        <taxon>Metazoa</taxon>
        <taxon>Ecdysozoa</taxon>
        <taxon>Arthropoda</taxon>
        <taxon>Hexapoda</taxon>
        <taxon>Insecta</taxon>
        <taxon>Pterygota</taxon>
        <taxon>Neoptera</taxon>
        <taxon>Endopterygota</taxon>
        <taxon>Lepidoptera</taxon>
        <taxon>Glossata</taxon>
        <taxon>Ditrysia</taxon>
        <taxon>Papilionoidea</taxon>
        <taxon>Pieridae</taxon>
        <taxon>Dismorphiinae</taxon>
        <taxon>Leptidea</taxon>
    </lineage>
</organism>
<protein>
    <recommendedName>
        <fullName evidence="6">Carboxylic ester hydrolase</fullName>
        <ecNumber evidence="6">3.1.1.-</ecNumber>
    </recommendedName>
</protein>
<keyword evidence="2" id="KW-0719">Serine esterase</keyword>
<keyword evidence="5" id="KW-0325">Glycoprotein</keyword>
<evidence type="ECO:0000256" key="3">
    <source>
        <dbReference type="ARBA" id="ARBA00022801"/>
    </source>
</evidence>
<dbReference type="InterPro" id="IPR002018">
    <property type="entry name" value="CarbesteraseB"/>
</dbReference>
<dbReference type="GO" id="GO:0052689">
    <property type="term" value="F:carboxylic ester hydrolase activity"/>
    <property type="evidence" value="ECO:0007669"/>
    <property type="project" value="UniProtKB-KW"/>
</dbReference>
<evidence type="ECO:0000256" key="1">
    <source>
        <dbReference type="ARBA" id="ARBA00005964"/>
    </source>
</evidence>
<gene>
    <name evidence="8" type="ORF">LSINAPIS_LOCUS9250</name>
</gene>
<proteinExistence type="inferred from homology"/>
<evidence type="ECO:0000259" key="7">
    <source>
        <dbReference type="Pfam" id="PF00135"/>
    </source>
</evidence>
<reference evidence="8 9" key="1">
    <citation type="submission" date="2017-07" db="EMBL/GenBank/DDBJ databases">
        <authorList>
            <person name="Talla V."/>
            <person name="Backstrom N."/>
        </authorList>
    </citation>
    <scope>NUCLEOTIDE SEQUENCE [LARGE SCALE GENOMIC DNA]</scope>
</reference>
<sequence length="574" mass="64644">MILGYANRYCMPNRNVVKVTEGILEGEIVNNKYGAPFHSFKGIPFAAAPIGDLRFQAPEPALTWDGVRDAKVEGSVCFHYDLLKVRHPPHQGSEDCLFPNVYSPNVTTEVPYPVMVWIHGGGFISGSSDEYKPEFILRKDVILVTINYRLGVLGFLSLEAEDIPGNAGMKDQVAALRWVKNNIKNFGGDPDNITIFGESAGGVSLSYHLISPMTKGLFKKALIQSGTSNMWWPNTFRPRDRAILLAKGLGCDYVDDKEIIDCLRSLPVERFVNIRPNVYFAEVIKEGPAVYFGIVSEKSFGDKEVYFKGNVYEILRNGIHEGVQVINGYTQDEGTLFFSTGSNLSMIFEQANKFFEFFVPKPLALNLPVTQQLNIGERIKHYLVQNKIITNTTINSVEGLGKYTNFELIVYGSLAWEKAIAKTNRNIIYLYKFTCVSELNKAIEASPVKNLFGYRPVVVHADDLGYLFPFVDVHANSETFKLIDQLLLQFSADIDPTPNEKLGIQWSPYTLKNQNYLEIGNKLITGHAPDNDDMGYWESLFREYYPNIAPIALFAFVIDRIARIEDKTKSPQVE</sequence>
<dbReference type="SUPFAM" id="SSF53474">
    <property type="entry name" value="alpha/beta-Hydrolases"/>
    <property type="match status" value="1"/>
</dbReference>
<evidence type="ECO:0000256" key="2">
    <source>
        <dbReference type="ARBA" id="ARBA00022487"/>
    </source>
</evidence>
<dbReference type="Pfam" id="PF00135">
    <property type="entry name" value="COesterase"/>
    <property type="match status" value="1"/>
</dbReference>
<evidence type="ECO:0000256" key="6">
    <source>
        <dbReference type="RuleBase" id="RU361235"/>
    </source>
</evidence>
<keyword evidence="9" id="KW-1185">Reference proteome</keyword>
<dbReference type="PANTHER" id="PTHR43142:SF1">
    <property type="entry name" value="CARBOXYLIC ESTER HYDROLASE"/>
    <property type="match status" value="1"/>
</dbReference>
<dbReference type="AlphaFoldDB" id="A0A5E4QKE7"/>
<dbReference type="PANTHER" id="PTHR43142">
    <property type="entry name" value="CARBOXYLIC ESTER HYDROLASE"/>
    <property type="match status" value="1"/>
</dbReference>
<dbReference type="Proteomes" id="UP000324832">
    <property type="component" value="Unassembled WGS sequence"/>
</dbReference>
<dbReference type="EC" id="3.1.1.-" evidence="6"/>
<evidence type="ECO:0000313" key="9">
    <source>
        <dbReference type="Proteomes" id="UP000324832"/>
    </source>
</evidence>
<keyword evidence="4" id="KW-1015">Disulfide bond</keyword>
<dbReference type="InterPro" id="IPR029058">
    <property type="entry name" value="AB_hydrolase_fold"/>
</dbReference>
<evidence type="ECO:0000313" key="8">
    <source>
        <dbReference type="EMBL" id="VVC98112.1"/>
    </source>
</evidence>
<comment type="similarity">
    <text evidence="1 6">Belongs to the type-B carboxylesterase/lipase family.</text>
</comment>
<dbReference type="InterPro" id="IPR019826">
    <property type="entry name" value="Carboxylesterase_B_AS"/>
</dbReference>
<dbReference type="PROSITE" id="PS00122">
    <property type="entry name" value="CARBOXYLESTERASE_B_1"/>
    <property type="match status" value="1"/>
</dbReference>